<keyword evidence="6" id="KW-0547">Nucleotide-binding</keyword>
<comment type="caution">
    <text evidence="15">The sequence shown here is derived from an EMBL/GenBank/DDBJ whole genome shotgun (WGS) entry which is preliminary data.</text>
</comment>
<dbReference type="HAMAP" id="MF_00252">
    <property type="entry name" value="Lys_tRNA_synth_class2"/>
    <property type="match status" value="1"/>
</dbReference>
<dbReference type="PRINTS" id="PR00982">
    <property type="entry name" value="TRNASYNTHLYS"/>
</dbReference>
<accession>A0AAV1HWS3</accession>
<dbReference type="CDD" id="cd00775">
    <property type="entry name" value="LysRS_core"/>
    <property type="match status" value="1"/>
</dbReference>
<keyword evidence="5" id="KW-0436">Ligase</keyword>
<gene>
    <name evidence="15" type="ORF">CVIRNUC_002636</name>
</gene>
<evidence type="ECO:0000256" key="2">
    <source>
        <dbReference type="ARBA" id="ARBA00008226"/>
    </source>
</evidence>
<feature type="domain" description="Aminoacyl-transfer RNA synthetases class-II family profile" evidence="14">
    <location>
        <begin position="215"/>
        <end position="585"/>
    </location>
</feature>
<dbReference type="PANTHER" id="PTHR42918">
    <property type="entry name" value="LYSYL-TRNA SYNTHETASE"/>
    <property type="match status" value="1"/>
</dbReference>
<dbReference type="NCBIfam" id="NF001756">
    <property type="entry name" value="PRK00484.1"/>
    <property type="match status" value="1"/>
</dbReference>
<dbReference type="InterPro" id="IPR004364">
    <property type="entry name" value="Aa-tRNA-synt_II"/>
</dbReference>
<dbReference type="PROSITE" id="PS50862">
    <property type="entry name" value="AA_TRNA_LIGASE_II"/>
    <property type="match status" value="1"/>
</dbReference>
<feature type="compositionally biased region" description="Basic and acidic residues" evidence="13">
    <location>
        <begin position="596"/>
        <end position="608"/>
    </location>
</feature>
<keyword evidence="8" id="KW-0648">Protein biosynthesis</keyword>
<dbReference type="NCBIfam" id="TIGR00499">
    <property type="entry name" value="lysS_bact"/>
    <property type="match status" value="1"/>
</dbReference>
<dbReference type="InterPro" id="IPR012340">
    <property type="entry name" value="NA-bd_OB-fold"/>
</dbReference>
<feature type="region of interest" description="Disordered" evidence="13">
    <location>
        <begin position="1"/>
        <end position="78"/>
    </location>
</feature>
<dbReference type="InterPro" id="IPR004365">
    <property type="entry name" value="NA-bd_OB_tRNA"/>
</dbReference>
<evidence type="ECO:0000256" key="5">
    <source>
        <dbReference type="ARBA" id="ARBA00022598"/>
    </source>
</evidence>
<dbReference type="PANTHER" id="PTHR42918:SF9">
    <property type="entry name" value="LYSINE--TRNA LIGASE"/>
    <property type="match status" value="1"/>
</dbReference>
<evidence type="ECO:0000256" key="8">
    <source>
        <dbReference type="ARBA" id="ARBA00022917"/>
    </source>
</evidence>
<evidence type="ECO:0000256" key="13">
    <source>
        <dbReference type="SAM" id="MobiDB-lite"/>
    </source>
</evidence>
<dbReference type="Pfam" id="PF00152">
    <property type="entry name" value="tRNA-synt_2"/>
    <property type="match status" value="1"/>
</dbReference>
<evidence type="ECO:0000256" key="12">
    <source>
        <dbReference type="RuleBase" id="RU003748"/>
    </source>
</evidence>
<dbReference type="AlphaFoldDB" id="A0AAV1HWS3"/>
<dbReference type="GO" id="GO:0005829">
    <property type="term" value="C:cytosol"/>
    <property type="evidence" value="ECO:0007669"/>
    <property type="project" value="TreeGrafter"/>
</dbReference>
<dbReference type="EC" id="6.1.1.6" evidence="3 12"/>
<dbReference type="Pfam" id="PF01336">
    <property type="entry name" value="tRNA_anti-codon"/>
    <property type="match status" value="1"/>
</dbReference>
<dbReference type="InterPro" id="IPR045864">
    <property type="entry name" value="aa-tRNA-synth_II/BPL/LPL"/>
</dbReference>
<dbReference type="EMBL" id="CAUYUE010000003">
    <property type="protein sequence ID" value="CAK0758643.1"/>
    <property type="molecule type" value="Genomic_DNA"/>
</dbReference>
<evidence type="ECO:0000259" key="14">
    <source>
        <dbReference type="PROSITE" id="PS50862"/>
    </source>
</evidence>
<dbReference type="Proteomes" id="UP001314263">
    <property type="component" value="Unassembled WGS sequence"/>
</dbReference>
<dbReference type="InterPro" id="IPR034762">
    <property type="entry name" value="Lys-tRNA-ligase_II_bac/euk"/>
</dbReference>
<evidence type="ECO:0000256" key="4">
    <source>
        <dbReference type="ARBA" id="ARBA00022490"/>
    </source>
</evidence>
<feature type="compositionally biased region" description="Basic and acidic residues" evidence="13">
    <location>
        <begin position="13"/>
        <end position="56"/>
    </location>
</feature>
<dbReference type="CDD" id="cd04322">
    <property type="entry name" value="LysRS_N"/>
    <property type="match status" value="1"/>
</dbReference>
<dbReference type="InterPro" id="IPR006195">
    <property type="entry name" value="aa-tRNA-synth_II"/>
</dbReference>
<evidence type="ECO:0000256" key="1">
    <source>
        <dbReference type="ARBA" id="ARBA00004496"/>
    </source>
</evidence>
<feature type="region of interest" description="Disordered" evidence="13">
    <location>
        <begin position="588"/>
        <end position="608"/>
    </location>
</feature>
<dbReference type="Gene3D" id="2.40.50.140">
    <property type="entry name" value="Nucleic acid-binding proteins"/>
    <property type="match status" value="1"/>
</dbReference>
<keyword evidence="16" id="KW-1185">Reference proteome</keyword>
<reference evidence="15 16" key="1">
    <citation type="submission" date="2023-10" db="EMBL/GenBank/DDBJ databases">
        <authorList>
            <person name="Maclean D."/>
            <person name="Macfadyen A."/>
        </authorList>
    </citation>
    <scope>NUCLEOTIDE SEQUENCE [LARGE SCALE GENOMIC DNA]</scope>
</reference>
<comment type="catalytic activity">
    <reaction evidence="11 12">
        <text>tRNA(Lys) + L-lysine + ATP = L-lysyl-tRNA(Lys) + AMP + diphosphate</text>
        <dbReference type="Rhea" id="RHEA:20792"/>
        <dbReference type="Rhea" id="RHEA-COMP:9696"/>
        <dbReference type="Rhea" id="RHEA-COMP:9697"/>
        <dbReference type="ChEBI" id="CHEBI:30616"/>
        <dbReference type="ChEBI" id="CHEBI:32551"/>
        <dbReference type="ChEBI" id="CHEBI:33019"/>
        <dbReference type="ChEBI" id="CHEBI:78442"/>
        <dbReference type="ChEBI" id="CHEBI:78529"/>
        <dbReference type="ChEBI" id="CHEBI:456215"/>
        <dbReference type="EC" id="6.1.1.6"/>
    </reaction>
</comment>
<evidence type="ECO:0000256" key="3">
    <source>
        <dbReference type="ARBA" id="ARBA00013166"/>
    </source>
</evidence>
<keyword evidence="4" id="KW-0963">Cytoplasm</keyword>
<keyword evidence="9" id="KW-0030">Aminoacyl-tRNA synthetase</keyword>
<dbReference type="SUPFAM" id="SSF55681">
    <property type="entry name" value="Class II aaRS and biotin synthetases"/>
    <property type="match status" value="1"/>
</dbReference>
<evidence type="ECO:0000256" key="6">
    <source>
        <dbReference type="ARBA" id="ARBA00022741"/>
    </source>
</evidence>
<keyword evidence="7" id="KW-0067">ATP-binding</keyword>
<evidence type="ECO:0000313" key="15">
    <source>
        <dbReference type="EMBL" id="CAK0758643.1"/>
    </source>
</evidence>
<dbReference type="GO" id="GO:0006430">
    <property type="term" value="P:lysyl-tRNA aminoacylation"/>
    <property type="evidence" value="ECO:0007669"/>
    <property type="project" value="InterPro"/>
</dbReference>
<dbReference type="InterPro" id="IPR002313">
    <property type="entry name" value="Lys-tRNA-ligase_II"/>
</dbReference>
<dbReference type="InterPro" id="IPR018149">
    <property type="entry name" value="Lys-tRNA-synth_II_C"/>
</dbReference>
<evidence type="ECO:0000256" key="11">
    <source>
        <dbReference type="ARBA" id="ARBA00048573"/>
    </source>
</evidence>
<evidence type="ECO:0000313" key="16">
    <source>
        <dbReference type="Proteomes" id="UP001314263"/>
    </source>
</evidence>
<dbReference type="Gene3D" id="3.30.930.10">
    <property type="entry name" value="Bira Bifunctional Protein, Domain 2"/>
    <property type="match status" value="1"/>
</dbReference>
<dbReference type="InterPro" id="IPR044136">
    <property type="entry name" value="Lys-tRNA-ligase_II_N"/>
</dbReference>
<comment type="similarity">
    <text evidence="2">Belongs to the class-II aminoacyl-tRNA synthetase family.</text>
</comment>
<evidence type="ECO:0000256" key="9">
    <source>
        <dbReference type="ARBA" id="ARBA00023146"/>
    </source>
</evidence>
<proteinExistence type="inferred from homology"/>
<dbReference type="GO" id="GO:0005524">
    <property type="term" value="F:ATP binding"/>
    <property type="evidence" value="ECO:0007669"/>
    <property type="project" value="UniProtKB-KW"/>
</dbReference>
<dbReference type="FunFam" id="2.40.50.140:FF:000050">
    <property type="entry name" value="Lysine--tRNA ligase"/>
    <property type="match status" value="1"/>
</dbReference>
<dbReference type="FunFam" id="3.30.930.10:FF:000238">
    <property type="entry name" value="Lysine--tRNA ligase"/>
    <property type="match status" value="1"/>
</dbReference>
<dbReference type="SUPFAM" id="SSF50249">
    <property type="entry name" value="Nucleic acid-binding proteins"/>
    <property type="match status" value="1"/>
</dbReference>
<dbReference type="GO" id="GO:0004824">
    <property type="term" value="F:lysine-tRNA ligase activity"/>
    <property type="evidence" value="ECO:0007669"/>
    <property type="project" value="UniProtKB-EC"/>
</dbReference>
<protein>
    <recommendedName>
        <fullName evidence="3 12">Lysine--tRNA ligase</fullName>
        <ecNumber evidence="3 12">6.1.1.6</ecNumber>
    </recommendedName>
    <alternativeName>
        <fullName evidence="10 12">Lysyl-tRNA synthetase</fullName>
    </alternativeName>
</protein>
<sequence>MAAEANGWTLPDKWSESLKDERGEALSKSEYKKRIKAQEKAKEKAKKKAEDADKAKSAPTRAAAGPQLEQDEGDDLDPSQYHERRLRALEAARSGGRNPYPHKFPVSIYIPDYIERYRDTEAGARVEDRQEGLAGRVYSKRVQGKLVFYDVRADGAKVQVMADVATSGGDLAAFVALHNSVKIGDIIGVEGFPGKSKKGELSLFPQRFEVLSPCLHMLPLRRLDNQETRYRRRYLDAIVNPYVRDNFYTRAAIIRYIRRFFDDRDFLEVETPMMNMIPGGATARPFITHHHDLDMQLYMRVAPELYLKMLVVGGFDRVYEMGKQFRNESIDMTHNPEFTSCEFYQAYSDYNDVMDLTEELVSGLVKAVKGTYKIQYHADGHDQPPLEIDFEPGPKGWPRIPFMSGLREALELQGDASWPANTALHTEEARQYFLRLCQEKSVECPPPQSTARLLDKLVGEFLESKCLHPTFLIDQPQIMSPLAKGHRTEPGLTERFELFVNHRELANAYTELNDPIVQRERFAQQAQAKAGGDVEAMYVDENFCTSLEYGLPPTGGWGMGIDRLTMLLTDNINIKEVLLFPAMKPEDNRPINAGHKAQDGQKRSMEEHTVDQLDKLKVSHGGVEVHHDS</sequence>
<name>A0AAV1HWS3_9CHLO</name>
<evidence type="ECO:0000256" key="7">
    <source>
        <dbReference type="ARBA" id="ARBA00022840"/>
    </source>
</evidence>
<evidence type="ECO:0000256" key="10">
    <source>
        <dbReference type="ARBA" id="ARBA00030563"/>
    </source>
</evidence>
<comment type="subcellular location">
    <subcellularLocation>
        <location evidence="1">Cytoplasm</location>
    </subcellularLocation>
</comment>
<organism evidence="15 16">
    <name type="scientific">Coccomyxa viridis</name>
    <dbReference type="NCBI Taxonomy" id="1274662"/>
    <lineage>
        <taxon>Eukaryota</taxon>
        <taxon>Viridiplantae</taxon>
        <taxon>Chlorophyta</taxon>
        <taxon>core chlorophytes</taxon>
        <taxon>Trebouxiophyceae</taxon>
        <taxon>Trebouxiophyceae incertae sedis</taxon>
        <taxon>Coccomyxaceae</taxon>
        <taxon>Coccomyxa</taxon>
    </lineage>
</organism>
<dbReference type="GO" id="GO:0000049">
    <property type="term" value="F:tRNA binding"/>
    <property type="evidence" value="ECO:0007669"/>
    <property type="project" value="TreeGrafter"/>
</dbReference>
<dbReference type="PIRSF" id="PIRSF039101">
    <property type="entry name" value="LysRS2"/>
    <property type="match status" value="1"/>
</dbReference>